<dbReference type="Pfam" id="PF01361">
    <property type="entry name" value="Tautomerase"/>
    <property type="match status" value="2"/>
</dbReference>
<keyword evidence="2" id="KW-0413">Isomerase</keyword>
<proteinExistence type="inferred from homology"/>
<evidence type="ECO:0000256" key="1">
    <source>
        <dbReference type="ARBA" id="ARBA00006723"/>
    </source>
</evidence>
<dbReference type="Proteomes" id="UP000245712">
    <property type="component" value="Unassembled WGS sequence"/>
</dbReference>
<protein>
    <submittedName>
        <fullName evidence="4">4-oxalocrotonate tautomerase family enzyme</fullName>
    </submittedName>
</protein>
<sequence>MPNIQVTVCEGFDDACKARLIADATGATVAALDAPRESVRVWLCEIAARDFAVGGMACAGGARPQAAAGAIFQAVLIAGRSDAQKARLIEGLTASAAGALAIAREHVRVMILDIPNTDFGVGGDTAASLGRGIGRARQTSGSQAA</sequence>
<dbReference type="SUPFAM" id="SSF55331">
    <property type="entry name" value="Tautomerase/MIF"/>
    <property type="match status" value="1"/>
</dbReference>
<evidence type="ECO:0000313" key="5">
    <source>
        <dbReference type="Proteomes" id="UP000245712"/>
    </source>
</evidence>
<comment type="similarity">
    <text evidence="1">Belongs to the 4-oxalocrotonate tautomerase family.</text>
</comment>
<name>A0ABX5KC56_9BURK</name>
<feature type="domain" description="4-oxalocrotonate tautomerase-like" evidence="3">
    <location>
        <begin position="76"/>
        <end position="124"/>
    </location>
</feature>
<dbReference type="InterPro" id="IPR004370">
    <property type="entry name" value="4-OT-like_dom"/>
</dbReference>
<dbReference type="InterPro" id="IPR014347">
    <property type="entry name" value="Tautomerase/MIF_sf"/>
</dbReference>
<dbReference type="Gene3D" id="3.30.429.10">
    <property type="entry name" value="Macrophage Migration Inhibitory Factor"/>
    <property type="match status" value="2"/>
</dbReference>
<organism evidence="4 5">
    <name type="scientific">Paraburkholderia unamae</name>
    <dbReference type="NCBI Taxonomy" id="219649"/>
    <lineage>
        <taxon>Bacteria</taxon>
        <taxon>Pseudomonadati</taxon>
        <taxon>Pseudomonadota</taxon>
        <taxon>Betaproteobacteria</taxon>
        <taxon>Burkholderiales</taxon>
        <taxon>Burkholderiaceae</taxon>
        <taxon>Paraburkholderia</taxon>
    </lineage>
</organism>
<accession>A0ABX5KC56</accession>
<dbReference type="PANTHER" id="PTHR35530:SF1">
    <property type="entry name" value="2-HYDROXYMUCONATE TAUTOMERASE"/>
    <property type="match status" value="1"/>
</dbReference>
<comment type="caution">
    <text evidence="4">The sequence shown here is derived from an EMBL/GenBank/DDBJ whole genome shotgun (WGS) entry which is preliminary data.</text>
</comment>
<evidence type="ECO:0000256" key="2">
    <source>
        <dbReference type="ARBA" id="ARBA00023235"/>
    </source>
</evidence>
<dbReference type="PANTHER" id="PTHR35530">
    <property type="entry name" value="TAUTOMERASE-RELATED"/>
    <property type="match status" value="1"/>
</dbReference>
<keyword evidence="5" id="KW-1185">Reference proteome</keyword>
<reference evidence="4 5" key="1">
    <citation type="submission" date="2018-05" db="EMBL/GenBank/DDBJ databases">
        <title>Genomic Encyclopedia of Type Strains, Phase IV (KMG-V): Genome sequencing to study the core and pangenomes of soil and plant-associated prokaryotes.</title>
        <authorList>
            <person name="Whitman W."/>
        </authorList>
    </citation>
    <scope>NUCLEOTIDE SEQUENCE [LARGE SCALE GENOMIC DNA]</scope>
    <source>
        <strain evidence="4 5">SCZa-39</strain>
    </source>
</reference>
<dbReference type="RefSeq" id="WP_116614710.1">
    <property type="nucleotide sequence ID" value="NZ_CAJZAT010000079.1"/>
</dbReference>
<feature type="domain" description="4-oxalocrotonate tautomerase-like" evidence="3">
    <location>
        <begin position="2"/>
        <end position="55"/>
    </location>
</feature>
<gene>
    <name evidence="4" type="ORF">C7402_13570</name>
</gene>
<evidence type="ECO:0000259" key="3">
    <source>
        <dbReference type="Pfam" id="PF01361"/>
    </source>
</evidence>
<evidence type="ECO:0000313" key="4">
    <source>
        <dbReference type="EMBL" id="PVX70766.1"/>
    </source>
</evidence>
<dbReference type="EMBL" id="QEOB01000035">
    <property type="protein sequence ID" value="PVX70766.1"/>
    <property type="molecule type" value="Genomic_DNA"/>
</dbReference>